<name>A0A9E1GMT4_9FIRM</name>
<keyword evidence="1" id="KW-0812">Transmembrane</keyword>
<dbReference type="AlphaFoldDB" id="A0A9E1GMT4"/>
<protein>
    <submittedName>
        <fullName evidence="4">HD-GYP domain-containing protein</fullName>
    </submittedName>
</protein>
<dbReference type="EMBL" id="JAGZYH010000080">
    <property type="protein sequence ID" value="MBS6623225.1"/>
    <property type="molecule type" value="Genomic_DNA"/>
</dbReference>
<sequence length="392" mass="44418">MLYRIWSLLKEAYHYEKHSTLDSDYLRQVMTLAVVVLFALNLSCNGLGRPVVFVLTGLICLVLLMVEWLLPRAKNEKHLVMFSNTALIVMGLLLLVLNENDGFQNLWFFLMPATLFVQSGLPIGLPFCTAYGLAATCFLWLGPLAGSTLYRRDYALFYPAAYWSFCLLMITADIFYKHYRIRQEQSEKEMEREVRATICEARQLMVSSVAAISQMIDEKDRYTSEHSHRVAEYARLIGAHMGFTGEELDSLYRSALLHDIGKIAVPDAILNKPSRLTDEEFDIMKQHTVWGRKILEGLEFLPQADCGASYHHERFDGKGYPAGLKGGQLPEMVWIISVADALDAMGSDRCYRGHCDRDYIIGEFRKLSGTQFEPAAVKAVVELLESGEIAVQ</sequence>
<keyword evidence="1" id="KW-1133">Transmembrane helix</keyword>
<feature type="transmembrane region" description="Helical" evidence="1">
    <location>
        <begin position="79"/>
        <end position="97"/>
    </location>
</feature>
<dbReference type="Gene3D" id="1.10.3210.10">
    <property type="entry name" value="Hypothetical protein af1432"/>
    <property type="match status" value="1"/>
</dbReference>
<proteinExistence type="predicted"/>
<dbReference type="SMART" id="SM00471">
    <property type="entry name" value="HDc"/>
    <property type="match status" value="1"/>
</dbReference>
<evidence type="ECO:0000259" key="3">
    <source>
        <dbReference type="PROSITE" id="PS51832"/>
    </source>
</evidence>
<feature type="domain" description="HD" evidence="2">
    <location>
        <begin position="223"/>
        <end position="345"/>
    </location>
</feature>
<dbReference type="PROSITE" id="PS51832">
    <property type="entry name" value="HD_GYP"/>
    <property type="match status" value="1"/>
</dbReference>
<feature type="transmembrane region" description="Helical" evidence="1">
    <location>
        <begin position="130"/>
        <end position="150"/>
    </location>
</feature>
<dbReference type="SUPFAM" id="SSF109604">
    <property type="entry name" value="HD-domain/PDEase-like"/>
    <property type="match status" value="1"/>
</dbReference>
<dbReference type="Pfam" id="PF13487">
    <property type="entry name" value="HD_5"/>
    <property type="match status" value="1"/>
</dbReference>
<dbReference type="PROSITE" id="PS51831">
    <property type="entry name" value="HD"/>
    <property type="match status" value="1"/>
</dbReference>
<comment type="caution">
    <text evidence="4">The sequence shown here is derived from an EMBL/GenBank/DDBJ whole genome shotgun (WGS) entry which is preliminary data.</text>
</comment>
<dbReference type="PANTHER" id="PTHR43155:SF2">
    <property type="entry name" value="CYCLIC DI-GMP PHOSPHODIESTERASE PA4108"/>
    <property type="match status" value="1"/>
</dbReference>
<dbReference type="CDD" id="cd00077">
    <property type="entry name" value="HDc"/>
    <property type="match status" value="1"/>
</dbReference>
<feature type="transmembrane region" description="Helical" evidence="1">
    <location>
        <begin position="25"/>
        <end position="44"/>
    </location>
</feature>
<evidence type="ECO:0000256" key="1">
    <source>
        <dbReference type="SAM" id="Phobius"/>
    </source>
</evidence>
<dbReference type="InterPro" id="IPR037522">
    <property type="entry name" value="HD_GYP_dom"/>
</dbReference>
<accession>A0A9E1GMT4</accession>
<gene>
    <name evidence="4" type="ORF">KH315_13915</name>
</gene>
<feature type="transmembrane region" description="Helical" evidence="1">
    <location>
        <begin position="50"/>
        <end position="70"/>
    </location>
</feature>
<dbReference type="PANTHER" id="PTHR43155">
    <property type="entry name" value="CYCLIC DI-GMP PHOSPHODIESTERASE PA4108-RELATED"/>
    <property type="match status" value="1"/>
</dbReference>
<dbReference type="InterPro" id="IPR006674">
    <property type="entry name" value="HD_domain"/>
</dbReference>
<feature type="transmembrane region" description="Helical" evidence="1">
    <location>
        <begin position="156"/>
        <end position="176"/>
    </location>
</feature>
<dbReference type="Proteomes" id="UP000811365">
    <property type="component" value="Unassembled WGS sequence"/>
</dbReference>
<dbReference type="InterPro" id="IPR003607">
    <property type="entry name" value="HD/PDEase_dom"/>
</dbReference>
<organism evidence="4 5">
    <name type="scientific">Faecalibacterium prausnitzii</name>
    <dbReference type="NCBI Taxonomy" id="853"/>
    <lineage>
        <taxon>Bacteria</taxon>
        <taxon>Bacillati</taxon>
        <taxon>Bacillota</taxon>
        <taxon>Clostridia</taxon>
        <taxon>Eubacteriales</taxon>
        <taxon>Oscillospiraceae</taxon>
        <taxon>Faecalibacterium</taxon>
    </lineage>
</organism>
<reference evidence="4" key="1">
    <citation type="submission" date="2021-02" db="EMBL/GenBank/DDBJ databases">
        <title>Infant gut strain persistence is associated with maternal origin, phylogeny, and functional potential including surface adhesion and iron acquisition.</title>
        <authorList>
            <person name="Lou Y.C."/>
        </authorList>
    </citation>
    <scope>NUCLEOTIDE SEQUENCE</scope>
    <source>
        <strain evidence="4">L2_039_000G1_dasL2_039_000G1_maxbin2.maxbin.077</strain>
    </source>
</reference>
<evidence type="ECO:0000313" key="5">
    <source>
        <dbReference type="Proteomes" id="UP000811365"/>
    </source>
</evidence>
<keyword evidence="1" id="KW-0472">Membrane</keyword>
<evidence type="ECO:0000313" key="4">
    <source>
        <dbReference type="EMBL" id="MBS6623225.1"/>
    </source>
</evidence>
<feature type="domain" description="HD-GYP" evidence="3">
    <location>
        <begin position="201"/>
        <end position="392"/>
    </location>
</feature>
<evidence type="ECO:0000259" key="2">
    <source>
        <dbReference type="PROSITE" id="PS51831"/>
    </source>
</evidence>